<dbReference type="EMBL" id="JAICBX010000006">
    <property type="protein sequence ID" value="MBW8640394.1"/>
    <property type="molecule type" value="Genomic_DNA"/>
</dbReference>
<dbReference type="InterPro" id="IPR046500">
    <property type="entry name" value="DUF6678"/>
</dbReference>
<comment type="caution">
    <text evidence="1">The sequence shown here is derived from an EMBL/GenBank/DDBJ whole genome shotgun (WGS) entry which is preliminary data.</text>
</comment>
<dbReference type="Pfam" id="PF20383">
    <property type="entry name" value="DUF6678"/>
    <property type="match status" value="1"/>
</dbReference>
<keyword evidence="2" id="KW-1185">Reference proteome</keyword>
<reference evidence="1" key="1">
    <citation type="submission" date="2021-08" db="EMBL/GenBank/DDBJ databases">
        <title>Hoeflea bacterium WL0058 sp. nov., isolated from the sediment.</title>
        <authorList>
            <person name="Wang L."/>
            <person name="Zhang D."/>
        </authorList>
    </citation>
    <scope>NUCLEOTIDE SEQUENCE</scope>
    <source>
        <strain evidence="1">WL0058</strain>
    </source>
</reference>
<dbReference type="RefSeq" id="WP_220231125.1">
    <property type="nucleotide sequence ID" value="NZ_JAICBX010000006.1"/>
</dbReference>
<evidence type="ECO:0000313" key="2">
    <source>
        <dbReference type="Proteomes" id="UP001196509"/>
    </source>
</evidence>
<dbReference type="AlphaFoldDB" id="A0AAE2ZQZ8"/>
<sequence length="104" mass="12100">MLNPVMNNTKWDELRLAMDEVIPSPYWKSLATNGYNYGPDCDWLEHFREGGYDHIVHVDILIETTDQRDLVRSALRKIHVPGEETPEGFRVFGYLRDGQSADYI</sequence>
<evidence type="ECO:0000313" key="1">
    <source>
        <dbReference type="EMBL" id="MBW8640394.1"/>
    </source>
</evidence>
<gene>
    <name evidence="1" type="ORF">K1W69_24595</name>
</gene>
<name>A0AAE2ZQZ8_9HYPH</name>
<accession>A0AAE2ZQZ8</accession>
<dbReference type="Proteomes" id="UP001196509">
    <property type="component" value="Unassembled WGS sequence"/>
</dbReference>
<protein>
    <submittedName>
        <fullName evidence="1">Uncharacterized protein</fullName>
    </submittedName>
</protein>
<proteinExistence type="predicted"/>
<organism evidence="1 2">
    <name type="scientific">Flavimaribacter sediminis</name>
    <dbReference type="NCBI Taxonomy" id="2865987"/>
    <lineage>
        <taxon>Bacteria</taxon>
        <taxon>Pseudomonadati</taxon>
        <taxon>Pseudomonadota</taxon>
        <taxon>Alphaproteobacteria</taxon>
        <taxon>Hyphomicrobiales</taxon>
        <taxon>Rhizobiaceae</taxon>
        <taxon>Flavimaribacter</taxon>
    </lineage>
</organism>